<gene>
    <name evidence="4" type="ORF">QR680_017991</name>
</gene>
<sequence>MKLLFALFLVASLVAVNEAGFECFICKLVVSAVEKKLTSDEGQINNNGDKLCDEITHNNPVLDPICQQIVDQSIDDIIDGLKNGQTTDQICQKIKMCTAADGN</sequence>
<dbReference type="EMBL" id="JAUCMV010000004">
    <property type="protein sequence ID" value="KAK0405433.1"/>
    <property type="molecule type" value="Genomic_DNA"/>
</dbReference>
<evidence type="ECO:0000313" key="5">
    <source>
        <dbReference type="Proteomes" id="UP001175271"/>
    </source>
</evidence>
<keyword evidence="1" id="KW-1015">Disulfide bond</keyword>
<dbReference type="Pfam" id="PF03489">
    <property type="entry name" value="SapB_2"/>
    <property type="match status" value="1"/>
</dbReference>
<dbReference type="PROSITE" id="PS50015">
    <property type="entry name" value="SAP_B"/>
    <property type="match status" value="1"/>
</dbReference>
<comment type="caution">
    <text evidence="4">The sequence shown here is derived from an EMBL/GenBank/DDBJ whole genome shotgun (WGS) entry which is preliminary data.</text>
</comment>
<feature type="domain" description="Saposin B-type" evidence="3">
    <location>
        <begin position="19"/>
        <end position="101"/>
    </location>
</feature>
<feature type="signal peptide" evidence="2">
    <location>
        <begin position="1"/>
        <end position="19"/>
    </location>
</feature>
<dbReference type="PANTHER" id="PTHR15541">
    <property type="entry name" value="GRANULYSIN RELATED"/>
    <property type="match status" value="1"/>
</dbReference>
<reference evidence="4" key="1">
    <citation type="submission" date="2023-06" db="EMBL/GenBank/DDBJ databases">
        <title>Genomic analysis of the entomopathogenic nematode Steinernema hermaphroditum.</title>
        <authorList>
            <person name="Schwarz E.M."/>
            <person name="Heppert J.K."/>
            <person name="Baniya A."/>
            <person name="Schwartz H.T."/>
            <person name="Tan C.-H."/>
            <person name="Antoshechkin I."/>
            <person name="Sternberg P.W."/>
            <person name="Goodrich-Blair H."/>
            <person name="Dillman A.R."/>
        </authorList>
    </citation>
    <scope>NUCLEOTIDE SEQUENCE</scope>
    <source>
        <strain evidence="4">PS9179</strain>
        <tissue evidence="4">Whole animal</tissue>
    </source>
</reference>
<name>A0AA39HIM9_9BILA</name>
<proteinExistence type="predicted"/>
<feature type="chain" id="PRO_5041334544" description="Saposin B-type domain-containing protein" evidence="2">
    <location>
        <begin position="20"/>
        <end position="103"/>
    </location>
</feature>
<keyword evidence="5" id="KW-1185">Reference proteome</keyword>
<dbReference type="PANTHER" id="PTHR15541:SF2">
    <property type="entry name" value="GRANULYSIN"/>
    <property type="match status" value="1"/>
</dbReference>
<protein>
    <recommendedName>
        <fullName evidence="3">Saposin B-type domain-containing protein</fullName>
    </recommendedName>
</protein>
<evidence type="ECO:0000259" key="3">
    <source>
        <dbReference type="PROSITE" id="PS50015"/>
    </source>
</evidence>
<dbReference type="InterPro" id="IPR008138">
    <property type="entry name" value="SapB_2"/>
</dbReference>
<evidence type="ECO:0000256" key="1">
    <source>
        <dbReference type="ARBA" id="ARBA00023157"/>
    </source>
</evidence>
<dbReference type="AlphaFoldDB" id="A0AA39HIM9"/>
<evidence type="ECO:0000256" key="2">
    <source>
        <dbReference type="SAM" id="SignalP"/>
    </source>
</evidence>
<dbReference type="SUPFAM" id="SSF47862">
    <property type="entry name" value="Saposin"/>
    <property type="match status" value="1"/>
</dbReference>
<evidence type="ECO:0000313" key="4">
    <source>
        <dbReference type="EMBL" id="KAK0405433.1"/>
    </source>
</evidence>
<keyword evidence="2" id="KW-0732">Signal</keyword>
<accession>A0AA39HIM9</accession>
<organism evidence="4 5">
    <name type="scientific">Steinernema hermaphroditum</name>
    <dbReference type="NCBI Taxonomy" id="289476"/>
    <lineage>
        <taxon>Eukaryota</taxon>
        <taxon>Metazoa</taxon>
        <taxon>Ecdysozoa</taxon>
        <taxon>Nematoda</taxon>
        <taxon>Chromadorea</taxon>
        <taxon>Rhabditida</taxon>
        <taxon>Tylenchina</taxon>
        <taxon>Panagrolaimomorpha</taxon>
        <taxon>Strongyloidoidea</taxon>
        <taxon>Steinernematidae</taxon>
        <taxon>Steinernema</taxon>
    </lineage>
</organism>
<dbReference type="SMART" id="SM00741">
    <property type="entry name" value="SapB"/>
    <property type="match status" value="1"/>
</dbReference>
<dbReference type="InterPro" id="IPR038847">
    <property type="entry name" value="Granulysin-like"/>
</dbReference>
<dbReference type="Gene3D" id="1.10.225.10">
    <property type="entry name" value="Saposin-like"/>
    <property type="match status" value="1"/>
</dbReference>
<dbReference type="Proteomes" id="UP001175271">
    <property type="component" value="Unassembled WGS sequence"/>
</dbReference>
<dbReference type="InterPro" id="IPR011001">
    <property type="entry name" value="Saposin-like"/>
</dbReference>
<dbReference type="InterPro" id="IPR008139">
    <property type="entry name" value="SaposinB_dom"/>
</dbReference>
<dbReference type="GO" id="GO:0042742">
    <property type="term" value="P:defense response to bacterium"/>
    <property type="evidence" value="ECO:0007669"/>
    <property type="project" value="InterPro"/>
</dbReference>